<dbReference type="Proteomes" id="UP001160625">
    <property type="component" value="Unassembled WGS sequence"/>
</dbReference>
<proteinExistence type="predicted"/>
<dbReference type="EMBL" id="JARYGZ010000006">
    <property type="protein sequence ID" value="MDH7641125.1"/>
    <property type="molecule type" value="Genomic_DNA"/>
</dbReference>
<evidence type="ECO:0000313" key="1">
    <source>
        <dbReference type="EMBL" id="MDH7641125.1"/>
    </source>
</evidence>
<reference evidence="1" key="1">
    <citation type="submission" date="2023-04" db="EMBL/GenBank/DDBJ databases">
        <title>Sphingomonas sp. MAHUQ-71 isolated from rice field.</title>
        <authorList>
            <person name="Huq M.A."/>
        </authorList>
    </citation>
    <scope>NUCLEOTIDE SEQUENCE</scope>
    <source>
        <strain evidence="1">MAHUQ-71</strain>
    </source>
</reference>
<organism evidence="1 2">
    <name type="scientific">Sphingomonas oryzagri</name>
    <dbReference type="NCBI Taxonomy" id="3042314"/>
    <lineage>
        <taxon>Bacteria</taxon>
        <taxon>Pseudomonadati</taxon>
        <taxon>Pseudomonadota</taxon>
        <taxon>Alphaproteobacteria</taxon>
        <taxon>Sphingomonadales</taxon>
        <taxon>Sphingomonadaceae</taxon>
        <taxon>Sphingomonas</taxon>
    </lineage>
</organism>
<evidence type="ECO:0000313" key="2">
    <source>
        <dbReference type="Proteomes" id="UP001160625"/>
    </source>
</evidence>
<keyword evidence="2" id="KW-1185">Reference proteome</keyword>
<comment type="caution">
    <text evidence="1">The sequence shown here is derived from an EMBL/GenBank/DDBJ whole genome shotgun (WGS) entry which is preliminary data.</text>
</comment>
<protein>
    <submittedName>
        <fullName evidence="1">Uncharacterized protein</fullName>
    </submittedName>
</protein>
<gene>
    <name evidence="1" type="ORF">QGN17_20490</name>
</gene>
<name>A0ABT6N7P8_9SPHN</name>
<accession>A0ABT6N7P8</accession>
<dbReference type="RefSeq" id="WP_281046464.1">
    <property type="nucleotide sequence ID" value="NZ_JARYGZ010000006.1"/>
</dbReference>
<sequence length="87" mass="9357">MRQRHLSPDRRRAVRRDVLASLALVGAIFVSILALPIGKVHENACVAVSHVVGRPVPCGLSSLNVTLGSDRPFVSISLTPIKLPLKL</sequence>